<protein>
    <submittedName>
        <fullName evidence="1">DUF771 domain-containing protein</fullName>
    </submittedName>
</protein>
<gene>
    <name evidence="1" type="ORF">WMW72_34140</name>
</gene>
<accession>A0ABU9DVN4</accession>
<name>A0ABU9DVN4_9BACL</name>
<proteinExistence type="predicted"/>
<evidence type="ECO:0000313" key="1">
    <source>
        <dbReference type="EMBL" id="MEK8132935.1"/>
    </source>
</evidence>
<reference evidence="1 2" key="1">
    <citation type="submission" date="2024-04" db="EMBL/GenBank/DDBJ databases">
        <title>draft genome sequnece of Paenibacillus filicis.</title>
        <authorList>
            <person name="Kim D.-U."/>
        </authorList>
    </citation>
    <scope>NUCLEOTIDE SEQUENCE [LARGE SCALE GENOMIC DNA]</scope>
    <source>
        <strain evidence="1 2">KACC14197</strain>
    </source>
</reference>
<organism evidence="1 2">
    <name type="scientific">Paenibacillus filicis</name>
    <dbReference type="NCBI Taxonomy" id="669464"/>
    <lineage>
        <taxon>Bacteria</taxon>
        <taxon>Bacillati</taxon>
        <taxon>Bacillota</taxon>
        <taxon>Bacilli</taxon>
        <taxon>Bacillales</taxon>
        <taxon>Paenibacillaceae</taxon>
        <taxon>Paenibacillus</taxon>
    </lineage>
</organism>
<dbReference type="InterPro" id="IPR008489">
    <property type="entry name" value="DUF771"/>
</dbReference>
<evidence type="ECO:0000313" key="2">
    <source>
        <dbReference type="Proteomes" id="UP001469365"/>
    </source>
</evidence>
<dbReference type="Pfam" id="PF05595">
    <property type="entry name" value="DUF771"/>
    <property type="match status" value="1"/>
</dbReference>
<comment type="caution">
    <text evidence="1">The sequence shown here is derived from an EMBL/GenBank/DDBJ whole genome shotgun (WGS) entry which is preliminary data.</text>
</comment>
<dbReference type="Proteomes" id="UP001469365">
    <property type="component" value="Unassembled WGS sequence"/>
</dbReference>
<dbReference type="EMBL" id="JBBPCC010000038">
    <property type="protein sequence ID" value="MEK8132935.1"/>
    <property type="molecule type" value="Genomic_DNA"/>
</dbReference>
<sequence length="109" mass="13114">MEKHASFKIIVDESTVEKLAKDEVKRILEGVSEGSWWDLKRLEHETCRKRDWLKEKILLNPEFKEEMSYISNGCEGGQWMFRAAAMREFLDRYFDELNRSSRRRRGKVQ</sequence>
<dbReference type="RefSeq" id="WP_341420062.1">
    <property type="nucleotide sequence ID" value="NZ_JBBPCC010000038.1"/>
</dbReference>
<keyword evidence="2" id="KW-1185">Reference proteome</keyword>